<organism evidence="2 3">
    <name type="scientific">Candidatus Buchananbacteria bacterium RIFCSPHIGHO2_01_FULL_47_11b</name>
    <dbReference type="NCBI Taxonomy" id="1797537"/>
    <lineage>
        <taxon>Bacteria</taxon>
        <taxon>Candidatus Buchananiibacteriota</taxon>
    </lineage>
</organism>
<comment type="caution">
    <text evidence="2">The sequence shown here is derived from an EMBL/GenBank/DDBJ whole genome shotgun (WGS) entry which is preliminary data.</text>
</comment>
<sequence>MNKPTPDATDQLKSAKLTAASGTKKDGSESARGGNISFRPTRDTISRVIYLTSVLCKERTYPVPC</sequence>
<dbReference type="EMBL" id="MHIG01000003">
    <property type="protein sequence ID" value="OGY48158.1"/>
    <property type="molecule type" value="Genomic_DNA"/>
</dbReference>
<protein>
    <submittedName>
        <fullName evidence="2">Uncharacterized protein</fullName>
    </submittedName>
</protein>
<gene>
    <name evidence="2" type="ORF">A2840_02245</name>
</gene>
<evidence type="ECO:0000256" key="1">
    <source>
        <dbReference type="SAM" id="MobiDB-lite"/>
    </source>
</evidence>
<evidence type="ECO:0000313" key="3">
    <source>
        <dbReference type="Proteomes" id="UP000178385"/>
    </source>
</evidence>
<feature type="region of interest" description="Disordered" evidence="1">
    <location>
        <begin position="1"/>
        <end position="39"/>
    </location>
</feature>
<accession>A0A1G1Y779</accession>
<reference evidence="2 3" key="1">
    <citation type="journal article" date="2016" name="Nat. Commun.">
        <title>Thousands of microbial genomes shed light on interconnected biogeochemical processes in an aquifer system.</title>
        <authorList>
            <person name="Anantharaman K."/>
            <person name="Brown C.T."/>
            <person name="Hug L.A."/>
            <person name="Sharon I."/>
            <person name="Castelle C.J."/>
            <person name="Probst A.J."/>
            <person name="Thomas B.C."/>
            <person name="Singh A."/>
            <person name="Wilkins M.J."/>
            <person name="Karaoz U."/>
            <person name="Brodie E.L."/>
            <person name="Williams K.H."/>
            <person name="Hubbard S.S."/>
            <person name="Banfield J.F."/>
        </authorList>
    </citation>
    <scope>NUCLEOTIDE SEQUENCE [LARGE SCALE GENOMIC DNA]</scope>
</reference>
<name>A0A1G1Y779_9BACT</name>
<dbReference type="Proteomes" id="UP000178385">
    <property type="component" value="Unassembled WGS sequence"/>
</dbReference>
<dbReference type="AlphaFoldDB" id="A0A1G1Y779"/>
<proteinExistence type="predicted"/>
<evidence type="ECO:0000313" key="2">
    <source>
        <dbReference type="EMBL" id="OGY48158.1"/>
    </source>
</evidence>